<organism evidence="2 3">
    <name type="scientific">Limosilactobacillus reuteri</name>
    <name type="common">Lactobacillus reuteri</name>
    <dbReference type="NCBI Taxonomy" id="1598"/>
    <lineage>
        <taxon>Bacteria</taxon>
        <taxon>Bacillati</taxon>
        <taxon>Bacillota</taxon>
        <taxon>Bacilli</taxon>
        <taxon>Lactobacillales</taxon>
        <taxon>Lactobacillaceae</taxon>
        <taxon>Limosilactobacillus</taxon>
    </lineage>
</organism>
<sequence>MMWLKENIGYILCWCIVVAMLSFMWLPEIKSLTTKWFSVTRKLTEVEVQYKEFKETIYPLLEITLGQTDSAGYLNIGPKSEILADFVTRVEILIKSGRYDNVRLIPLLDGAKGQTLSTFGSELNIITKEVEGLPKPSSYIHTGLISDYSKKGYLDNDNVYVDFEGLKEIGSKMPNGVQKKRYEDRLSELTEFYNNNF</sequence>
<comment type="caution">
    <text evidence="2">The sequence shown here is derived from an EMBL/GenBank/DDBJ whole genome shotgun (WGS) entry which is preliminary data.</text>
</comment>
<keyword evidence="1" id="KW-1133">Transmembrane helix</keyword>
<name>A0A317GET1_LIMRT</name>
<feature type="transmembrane region" description="Helical" evidence="1">
    <location>
        <begin position="7"/>
        <end position="26"/>
    </location>
</feature>
<accession>A0A317GET1</accession>
<evidence type="ECO:0000313" key="2">
    <source>
        <dbReference type="EMBL" id="PWT44820.1"/>
    </source>
</evidence>
<keyword evidence="1" id="KW-0812">Transmembrane</keyword>
<proteinExistence type="predicted"/>
<evidence type="ECO:0000256" key="1">
    <source>
        <dbReference type="SAM" id="Phobius"/>
    </source>
</evidence>
<dbReference type="AlphaFoldDB" id="A0A317GET1"/>
<protein>
    <submittedName>
        <fullName evidence="2">Uncharacterized protein</fullName>
    </submittedName>
</protein>
<dbReference type="EMBL" id="QGHS01000218">
    <property type="protein sequence ID" value="PWT44820.1"/>
    <property type="molecule type" value="Genomic_DNA"/>
</dbReference>
<gene>
    <name evidence="2" type="ORF">DKZ23_10255</name>
</gene>
<dbReference type="Proteomes" id="UP000245866">
    <property type="component" value="Unassembled WGS sequence"/>
</dbReference>
<reference evidence="2 3" key="1">
    <citation type="journal article" date="2018" name="Front. Microbiol.">
        <title>Comparative Genomics of the Herbivore Gut Symbiont Lactobacillus reuteri Reveals Genetic Diversity and Lifestyle Adaptation.</title>
        <authorList>
            <person name="Zhao J."/>
        </authorList>
    </citation>
    <scope>NUCLEOTIDE SEQUENCE [LARGE SCALE GENOMIC DNA]</scope>
    <source>
        <strain evidence="2 3">LR12</strain>
    </source>
</reference>
<evidence type="ECO:0000313" key="3">
    <source>
        <dbReference type="Proteomes" id="UP000245866"/>
    </source>
</evidence>
<keyword evidence="1" id="KW-0472">Membrane</keyword>